<comment type="caution">
    <text evidence="8">The sequence shown here is derived from an EMBL/GenBank/DDBJ whole genome shotgun (WGS) entry which is preliminary data.</text>
</comment>
<dbReference type="Gene3D" id="1.10.10.60">
    <property type="entry name" value="Homeodomain-like"/>
    <property type="match status" value="1"/>
</dbReference>
<dbReference type="InterPro" id="IPR009057">
    <property type="entry name" value="Homeodomain-like_sf"/>
</dbReference>
<evidence type="ECO:0000313" key="9">
    <source>
        <dbReference type="Proteomes" id="UP000183610"/>
    </source>
</evidence>
<proteinExistence type="inferred from homology"/>
<dbReference type="PROSITE" id="PS00398">
    <property type="entry name" value="RECOMBINASES_2"/>
    <property type="match status" value="1"/>
</dbReference>
<evidence type="ECO:0000256" key="2">
    <source>
        <dbReference type="ARBA" id="ARBA00022908"/>
    </source>
</evidence>
<dbReference type="InterPro" id="IPR006118">
    <property type="entry name" value="Recombinase_CS"/>
</dbReference>
<dbReference type="CDD" id="cd03768">
    <property type="entry name" value="SR_ResInv"/>
    <property type="match status" value="1"/>
</dbReference>
<dbReference type="SUPFAM" id="SSF53041">
    <property type="entry name" value="Resolvase-like"/>
    <property type="match status" value="1"/>
</dbReference>
<dbReference type="Pfam" id="PF02796">
    <property type="entry name" value="HTH_7"/>
    <property type="match status" value="1"/>
</dbReference>
<evidence type="ECO:0000259" key="7">
    <source>
        <dbReference type="PROSITE" id="PS51736"/>
    </source>
</evidence>
<evidence type="ECO:0000256" key="1">
    <source>
        <dbReference type="ARBA" id="ARBA00009913"/>
    </source>
</evidence>
<dbReference type="GO" id="GO:0003677">
    <property type="term" value="F:DNA binding"/>
    <property type="evidence" value="ECO:0007669"/>
    <property type="project" value="UniProtKB-KW"/>
</dbReference>
<reference evidence="8 9" key="1">
    <citation type="submission" date="2016-10" db="EMBL/GenBank/DDBJ databases">
        <authorList>
            <person name="Varghese N."/>
            <person name="Submissions S."/>
        </authorList>
    </citation>
    <scope>NUCLEOTIDE SEQUENCE [LARGE SCALE GENOMIC DNA]</scope>
    <source>
        <strain evidence="8 9">ATCC 49954</strain>
    </source>
</reference>
<dbReference type="InterPro" id="IPR006120">
    <property type="entry name" value="Resolvase_HTH_dom"/>
</dbReference>
<name>A0AAX2DRV0_LISIV</name>
<feature type="active site" description="O-(5'-phospho-DNA)-serine intermediate" evidence="5 6">
    <location>
        <position position="11"/>
    </location>
</feature>
<evidence type="ECO:0000256" key="3">
    <source>
        <dbReference type="ARBA" id="ARBA00023125"/>
    </source>
</evidence>
<dbReference type="RefSeq" id="WP_003718601.1">
    <property type="nucleotide sequence ID" value="NZ_FNMX01000011.1"/>
</dbReference>
<dbReference type="InterPro" id="IPR036162">
    <property type="entry name" value="Resolvase-like_N_sf"/>
</dbReference>
<sequence>MNEKIGYARVSTRDQKLDLQIDALKRAGCNRIFKEKQSGRITKRAELDLAMKTLKPGDTFVVYKLDRLGRTTRQLLELIEELRLIKVDFVSVQDNIDTSSSMGRFIFTVMSAFAEMEADLIRERTMAGLESARKKGNIGGRPRLPDETVKEAIALYSEGNTSIQDISARLNIARSTLYRYLKKSKIR</sequence>
<protein>
    <submittedName>
        <fullName evidence="8">Site-specific DNA recombinase</fullName>
    </submittedName>
</protein>
<dbReference type="PANTHER" id="PTHR30461:SF2">
    <property type="entry name" value="SERINE RECOMBINASE PINE-RELATED"/>
    <property type="match status" value="1"/>
</dbReference>
<dbReference type="AlphaFoldDB" id="A0AAX2DRV0"/>
<dbReference type="PROSITE" id="PS51736">
    <property type="entry name" value="RECOMBINASES_3"/>
    <property type="match status" value="1"/>
</dbReference>
<dbReference type="GO" id="GO:0000150">
    <property type="term" value="F:DNA strand exchange activity"/>
    <property type="evidence" value="ECO:0007669"/>
    <property type="project" value="InterPro"/>
</dbReference>
<dbReference type="FunFam" id="3.40.50.1390:FF:000001">
    <property type="entry name" value="DNA recombinase"/>
    <property type="match status" value="1"/>
</dbReference>
<dbReference type="SMART" id="SM00857">
    <property type="entry name" value="Resolvase"/>
    <property type="match status" value="1"/>
</dbReference>
<dbReference type="Pfam" id="PF00239">
    <property type="entry name" value="Resolvase"/>
    <property type="match status" value="1"/>
</dbReference>
<keyword evidence="2" id="KW-0229">DNA integration</keyword>
<comment type="similarity">
    <text evidence="1">Belongs to the site-specific recombinase resolvase family.</text>
</comment>
<evidence type="ECO:0000256" key="4">
    <source>
        <dbReference type="ARBA" id="ARBA00023172"/>
    </source>
</evidence>
<dbReference type="Proteomes" id="UP000183610">
    <property type="component" value="Unassembled WGS sequence"/>
</dbReference>
<keyword evidence="3" id="KW-0238">DNA-binding</keyword>
<dbReference type="Gene3D" id="3.40.50.1390">
    <property type="entry name" value="Resolvase, N-terminal catalytic domain"/>
    <property type="match status" value="1"/>
</dbReference>
<accession>A0AAX2DRV0</accession>
<organism evidence="8 9">
    <name type="scientific">Listeria ivanovii</name>
    <dbReference type="NCBI Taxonomy" id="1638"/>
    <lineage>
        <taxon>Bacteria</taxon>
        <taxon>Bacillati</taxon>
        <taxon>Bacillota</taxon>
        <taxon>Bacilli</taxon>
        <taxon>Bacillales</taxon>
        <taxon>Listeriaceae</taxon>
        <taxon>Listeria</taxon>
    </lineage>
</organism>
<evidence type="ECO:0000256" key="5">
    <source>
        <dbReference type="PIRSR" id="PIRSR606118-50"/>
    </source>
</evidence>
<evidence type="ECO:0000313" key="8">
    <source>
        <dbReference type="EMBL" id="SDX13791.1"/>
    </source>
</evidence>
<dbReference type="SUPFAM" id="SSF46689">
    <property type="entry name" value="Homeodomain-like"/>
    <property type="match status" value="1"/>
</dbReference>
<keyword evidence="4" id="KW-0233">DNA recombination</keyword>
<dbReference type="PROSITE" id="PS00397">
    <property type="entry name" value="RECOMBINASES_1"/>
    <property type="match status" value="1"/>
</dbReference>
<dbReference type="InterPro" id="IPR050639">
    <property type="entry name" value="SSR_resolvase"/>
</dbReference>
<dbReference type="InterPro" id="IPR006119">
    <property type="entry name" value="Resolv_N"/>
</dbReference>
<dbReference type="GO" id="GO:0015074">
    <property type="term" value="P:DNA integration"/>
    <property type="evidence" value="ECO:0007669"/>
    <property type="project" value="UniProtKB-KW"/>
</dbReference>
<gene>
    <name evidence="8" type="ORF">SAMN05421782_11194</name>
</gene>
<dbReference type="PANTHER" id="PTHR30461">
    <property type="entry name" value="DNA-INVERTASE FROM LAMBDOID PROPHAGE"/>
    <property type="match status" value="1"/>
</dbReference>
<dbReference type="EMBL" id="FNMX01000011">
    <property type="protein sequence ID" value="SDX13791.1"/>
    <property type="molecule type" value="Genomic_DNA"/>
</dbReference>
<evidence type="ECO:0000256" key="6">
    <source>
        <dbReference type="PROSITE-ProRule" id="PRU10137"/>
    </source>
</evidence>
<feature type="domain" description="Resolvase/invertase-type recombinase catalytic" evidence="7">
    <location>
        <begin position="3"/>
        <end position="136"/>
    </location>
</feature>